<feature type="region of interest" description="Disordered" evidence="1">
    <location>
        <begin position="477"/>
        <end position="668"/>
    </location>
</feature>
<feature type="compositionally biased region" description="Basic and acidic residues" evidence="1">
    <location>
        <begin position="555"/>
        <end position="564"/>
    </location>
</feature>
<dbReference type="EMBL" id="JAPZBU010000012">
    <property type="protein sequence ID" value="KAJ5376531.1"/>
    <property type="molecule type" value="Genomic_DNA"/>
</dbReference>
<dbReference type="GeneID" id="81377034"/>
<feature type="region of interest" description="Disordered" evidence="1">
    <location>
        <begin position="202"/>
        <end position="221"/>
    </location>
</feature>
<dbReference type="OrthoDB" id="5376710at2759"/>
<evidence type="ECO:0000313" key="2">
    <source>
        <dbReference type="EMBL" id="KAJ5376531.1"/>
    </source>
</evidence>
<feature type="compositionally biased region" description="Basic and acidic residues" evidence="1">
    <location>
        <begin position="59"/>
        <end position="79"/>
    </location>
</feature>
<feature type="region of interest" description="Disordered" evidence="1">
    <location>
        <begin position="1157"/>
        <end position="1180"/>
    </location>
</feature>
<feature type="region of interest" description="Disordered" evidence="1">
    <location>
        <begin position="1"/>
        <end position="160"/>
    </location>
</feature>
<feature type="region of interest" description="Disordered" evidence="1">
    <location>
        <begin position="325"/>
        <end position="381"/>
    </location>
</feature>
<protein>
    <recommendedName>
        <fullName evidence="4">F-box domain-containing protein</fullName>
    </recommendedName>
</protein>
<reference evidence="2" key="1">
    <citation type="submission" date="2022-12" db="EMBL/GenBank/DDBJ databases">
        <authorList>
            <person name="Petersen C."/>
        </authorList>
    </citation>
    <scope>NUCLEOTIDE SEQUENCE</scope>
    <source>
        <strain evidence="2">IBT 29677</strain>
    </source>
</reference>
<name>A0A9W9SD96_9EURO</name>
<accession>A0A9W9SD96</accession>
<evidence type="ECO:0008006" key="4">
    <source>
        <dbReference type="Google" id="ProtNLM"/>
    </source>
</evidence>
<feature type="compositionally biased region" description="Polar residues" evidence="1">
    <location>
        <begin position="724"/>
        <end position="739"/>
    </location>
</feature>
<feature type="region of interest" description="Disordered" evidence="1">
    <location>
        <begin position="703"/>
        <end position="752"/>
    </location>
</feature>
<feature type="compositionally biased region" description="Low complexity" evidence="1">
    <location>
        <begin position="501"/>
        <end position="523"/>
    </location>
</feature>
<evidence type="ECO:0000256" key="1">
    <source>
        <dbReference type="SAM" id="MobiDB-lite"/>
    </source>
</evidence>
<feature type="compositionally biased region" description="Basic and acidic residues" evidence="1">
    <location>
        <begin position="740"/>
        <end position="752"/>
    </location>
</feature>
<gene>
    <name evidence="2" type="ORF">N7509_013417</name>
</gene>
<feature type="compositionally biased region" description="Low complexity" evidence="1">
    <location>
        <begin position="629"/>
        <end position="652"/>
    </location>
</feature>
<sequence>MVTAMSFPYIRPRRSPSYRKKGPHRPPPLKLQTTFFKSEQQKAKHKKGSIVEPTLKAVRGRDSGLIDHKEGKEETDLPLRKTAVSESEPSGNGEPLLTPTALDNPAEKSNSLKMEDTDTRGVSPQASLRLKTHLNDASSDSEISPISDDRPPVRRGSGLRRFFPELSTNVDLISPVSADKKKKQVARLSVLESELEERVQNLCKSPQGEEEGDIAEQKTSSTLESDGIFDCASSCYSRRSSLSSLNEDHLDDMEECPMSADAYSIISPAAAGVFDDSASVCPSRAASITSRLQVPTPVKRVGTHSTRGTYSPQCKSVVSINNTTTMNDLKNKPLPLEPTSDADIAPSPLAVGRNNRPSQQQRTTHTINPHSPYSQSSPSHSLLAVQRSTTIMNSGSPGHGCHSCGGHSAGGYSARPRKTNRSQWADRLENGKPHIRQLPSLERAAEELEEVLADLQKSGSKQRTLLILDGPLQVSRHNGDLVATRPAPLPPSTKPHSMTHPSPSLDSLRSSKSSKSSKSNKSSKSTRSKKPEKPKRSSKVQRDSRPLNLAAIPEGELKKDDKNQNKGHQKSRSLDCQPVSQSTDRSAGPESKPATKNEEAKKEKPLKKSFTFSMKSFKRSKPARLAGAPLLTSSLSSPSDSSLDPPDEPSCLQSSLSDPTLADEDEGPIKRTDLLLQLPRLQTHDLGLDSVCDRIEVAGQGVAQCTKGSPDASPQEIPEKGPQKSPTNSASSKGQAQSQEQERFTPPEEKIVVEPAMKVPEMTRYTYAFVSTAQASSVQLPSDQVYELAATPPSPTSTLPKFGARQLVVANVNFPPDFPLRLTMAIMEKIDSLDDLFNLVLVNKKFYSIFKKHELPLIKSALFRMSPPAWELREMSPPWATETQLLEPDSRVPEYTPSLYLDRYAQDIYTLAKLKAMILVRCSPFLRRDTIRGLSGLDIDRAEEVDDAFWRIWTFCRLFGSNKGRENDLEGQVDWLRGGAKARGYIGASGCMTEPFGLGNALFEPPEGFGRGNGLGLSPRQLYDMTEIWTCMGVLLQPLHGKCIEARRVGIYEGMDVPTDDPALEEQVLEEWTSFVLTIGLSAVLGLSSLAPAEATAAFFNKAQSSGLTKWALTETETSRSSFLKEAVSRVYEDHERSLTDGDGSPMDSSAEIQTQLEREQRHADYKQELRARRARGRELGTRFSEERPMSEFSTIVHNLDGADPDAPPVPALPSLMLDRASTSTSSTAPPPRTPTRSLSPPLPVFDLDVPFHPQSRSPPAQHPPTLFPPPQQHPIPIIPTPVFSQLSLPPQVQDPVDRAINHMVNDLGFDPDDVKWALKITDTGEGIDVQAAETLLNQQKQKKKKKPFGRKESLFHTVMKRQRSTDSGWRFT</sequence>
<dbReference type="Proteomes" id="UP001147747">
    <property type="component" value="Unassembled WGS sequence"/>
</dbReference>
<feature type="compositionally biased region" description="Polar residues" evidence="1">
    <location>
        <begin position="355"/>
        <end position="368"/>
    </location>
</feature>
<feature type="compositionally biased region" description="Low complexity" evidence="1">
    <location>
        <begin position="369"/>
        <end position="381"/>
    </location>
</feature>
<dbReference type="RefSeq" id="XP_056481561.1">
    <property type="nucleotide sequence ID" value="XM_056638054.1"/>
</dbReference>
<proteinExistence type="predicted"/>
<comment type="caution">
    <text evidence="2">The sequence shown here is derived from an EMBL/GenBank/DDBJ whole genome shotgun (WGS) entry which is preliminary data.</text>
</comment>
<reference evidence="2" key="2">
    <citation type="journal article" date="2023" name="IMA Fungus">
        <title>Comparative genomic study of the Penicillium genus elucidates a diverse pangenome and 15 lateral gene transfer events.</title>
        <authorList>
            <person name="Petersen C."/>
            <person name="Sorensen T."/>
            <person name="Nielsen M.R."/>
            <person name="Sondergaard T.E."/>
            <person name="Sorensen J.L."/>
            <person name="Fitzpatrick D.A."/>
            <person name="Frisvad J.C."/>
            <person name="Nielsen K.L."/>
        </authorList>
    </citation>
    <scope>NUCLEOTIDE SEQUENCE</scope>
    <source>
        <strain evidence="2">IBT 29677</strain>
    </source>
</reference>
<keyword evidence="3" id="KW-1185">Reference proteome</keyword>
<organism evidence="2 3">
    <name type="scientific">Penicillium cosmopolitanum</name>
    <dbReference type="NCBI Taxonomy" id="1131564"/>
    <lineage>
        <taxon>Eukaryota</taxon>
        <taxon>Fungi</taxon>
        <taxon>Dikarya</taxon>
        <taxon>Ascomycota</taxon>
        <taxon>Pezizomycotina</taxon>
        <taxon>Eurotiomycetes</taxon>
        <taxon>Eurotiomycetidae</taxon>
        <taxon>Eurotiales</taxon>
        <taxon>Aspergillaceae</taxon>
        <taxon>Penicillium</taxon>
    </lineage>
</organism>
<feature type="compositionally biased region" description="Basic and acidic residues" evidence="1">
    <location>
        <begin position="529"/>
        <end position="545"/>
    </location>
</feature>
<feature type="region of interest" description="Disordered" evidence="1">
    <location>
        <begin position="1220"/>
        <end position="1245"/>
    </location>
</feature>
<feature type="compositionally biased region" description="Basic residues" evidence="1">
    <location>
        <begin position="11"/>
        <end position="24"/>
    </location>
</feature>
<evidence type="ECO:0000313" key="3">
    <source>
        <dbReference type="Proteomes" id="UP001147747"/>
    </source>
</evidence>
<feature type="compositionally biased region" description="Basic and acidic residues" evidence="1">
    <location>
        <begin position="593"/>
        <end position="603"/>
    </location>
</feature>